<dbReference type="GO" id="GO:0003677">
    <property type="term" value="F:DNA binding"/>
    <property type="evidence" value="ECO:0007669"/>
    <property type="project" value="InterPro"/>
</dbReference>
<accession>K0PHL7</accession>
<dbReference type="AlphaFoldDB" id="K0PHL7"/>
<comment type="caution">
    <text evidence="1">The sequence shown here is derived from an EMBL/GenBank/DDBJ whole genome shotgun (WGS) entry which is preliminary data.</text>
</comment>
<dbReference type="InterPro" id="IPR016032">
    <property type="entry name" value="Sig_transdc_resp-reg_C-effctor"/>
</dbReference>
<dbReference type="HOGENOM" id="CLU_2247935_0_0_5"/>
<dbReference type="GO" id="GO:0006355">
    <property type="term" value="P:regulation of DNA-templated transcription"/>
    <property type="evidence" value="ECO:0007669"/>
    <property type="project" value="InterPro"/>
</dbReference>
<gene>
    <name evidence="1" type="ORF">BN77_3188</name>
</gene>
<evidence type="ECO:0000313" key="2">
    <source>
        <dbReference type="Proteomes" id="UP000009319"/>
    </source>
</evidence>
<keyword evidence="2" id="KW-1185">Reference proteome</keyword>
<dbReference type="eggNOG" id="COG2771">
    <property type="taxonomic scope" value="Bacteria"/>
</dbReference>
<dbReference type="SUPFAM" id="SSF46894">
    <property type="entry name" value="C-terminal effector domain of the bipartite response regulators"/>
    <property type="match status" value="1"/>
</dbReference>
<sequence>MILPIRIMRSKGGPLFAYVTPARDAARDIFSNCQAFVILVDPAERKVPPLEVLQQLFPLTPTEARLAHWLGRGRNLHDLAAIWGFSCETGRNHLKNIYPPMWWR</sequence>
<protein>
    <submittedName>
        <fullName evidence="1">Transcriptional regulator</fullName>
    </submittedName>
</protein>
<reference evidence="1 2" key="1">
    <citation type="journal article" date="2013" name="Genome Announc.">
        <title>Draft Genome Sequence of Rhizobium mesoamericanum STM3625, a Nitrogen-Fixing Symbiont of Mimosa pudica Isolated in French Guiana (South America).</title>
        <authorList>
            <person name="Moulin L."/>
            <person name="Mornico D."/>
            <person name="Melkonian R."/>
            <person name="Klonowska A."/>
        </authorList>
    </citation>
    <scope>NUCLEOTIDE SEQUENCE [LARGE SCALE GENOMIC DNA]</scope>
    <source>
        <strain evidence="1 2">STM3625</strain>
    </source>
</reference>
<dbReference type="RefSeq" id="WP_007533264.1">
    <property type="nucleotide sequence ID" value="NZ_HF536772.1"/>
</dbReference>
<dbReference type="STRING" id="1211777.BN77_3188"/>
<dbReference type="EMBL" id="CANI01000020">
    <property type="protein sequence ID" value="CCM76001.1"/>
    <property type="molecule type" value="Genomic_DNA"/>
</dbReference>
<dbReference type="Proteomes" id="UP000009319">
    <property type="component" value="Unassembled WGS sequence"/>
</dbReference>
<proteinExistence type="predicted"/>
<evidence type="ECO:0000313" key="1">
    <source>
        <dbReference type="EMBL" id="CCM76001.1"/>
    </source>
</evidence>
<organism evidence="1 2">
    <name type="scientific">Rhizobium mesoamericanum STM3625</name>
    <dbReference type="NCBI Taxonomy" id="1211777"/>
    <lineage>
        <taxon>Bacteria</taxon>
        <taxon>Pseudomonadati</taxon>
        <taxon>Pseudomonadota</taxon>
        <taxon>Alphaproteobacteria</taxon>
        <taxon>Hyphomicrobiales</taxon>
        <taxon>Rhizobiaceae</taxon>
        <taxon>Rhizobium/Agrobacterium group</taxon>
        <taxon>Rhizobium</taxon>
    </lineage>
</organism>
<name>K0PHL7_9HYPH</name>